<evidence type="ECO:0000313" key="5">
    <source>
        <dbReference type="Proteomes" id="UP001271789"/>
    </source>
</evidence>
<evidence type="ECO:0000256" key="1">
    <source>
        <dbReference type="ARBA" id="ARBA00022729"/>
    </source>
</evidence>
<dbReference type="InterPro" id="IPR026371">
    <property type="entry name" value="PGF_CTERM"/>
</dbReference>
<evidence type="ECO:0000256" key="2">
    <source>
        <dbReference type="SAM" id="Phobius"/>
    </source>
</evidence>
<dbReference type="EMBL" id="JAWDKD010000003">
    <property type="protein sequence ID" value="MDV0446383.1"/>
    <property type="molecule type" value="Genomic_DNA"/>
</dbReference>
<dbReference type="Proteomes" id="UP001271789">
    <property type="component" value="Unassembled WGS sequence"/>
</dbReference>
<proteinExistence type="predicted"/>
<dbReference type="AlphaFoldDB" id="A0AAE4MIV1"/>
<reference evidence="4" key="1">
    <citation type="submission" date="2023-06" db="EMBL/GenBank/DDBJ databases">
        <title>Genome sequence of Methanosarcinaceae archaeon Ag5.</title>
        <authorList>
            <person name="Protasov E."/>
            <person name="Platt K."/>
            <person name="Poehlein A."/>
            <person name="Daniel R."/>
            <person name="Brune A."/>
        </authorList>
    </citation>
    <scope>NUCLEOTIDE SEQUENCE</scope>
    <source>
        <strain evidence="4">Ag5</strain>
    </source>
</reference>
<keyword evidence="1" id="KW-0732">Signal</keyword>
<keyword evidence="2" id="KW-0812">Transmembrane</keyword>
<dbReference type="Pfam" id="PF18204">
    <property type="entry name" value="PGF-CTERM"/>
    <property type="match status" value="1"/>
</dbReference>
<gene>
    <name evidence="4" type="ORF">MsAg5_02160</name>
</gene>
<accession>A0AAE4MIV1</accession>
<dbReference type="RefSeq" id="WP_338098767.1">
    <property type="nucleotide sequence ID" value="NZ_JAWDKD010000003.1"/>
</dbReference>
<organism evidence="4 5">
    <name type="scientific">Methanolapillus africanus</name>
    <dbReference type="NCBI Taxonomy" id="3028297"/>
    <lineage>
        <taxon>Archaea</taxon>
        <taxon>Methanobacteriati</taxon>
        <taxon>Methanobacteriota</taxon>
        <taxon>Stenosarchaea group</taxon>
        <taxon>Methanomicrobia</taxon>
        <taxon>Methanosarcinales</taxon>
        <taxon>Methanosarcinaceae</taxon>
        <taxon>Methanolapillus</taxon>
    </lineage>
</organism>
<evidence type="ECO:0000259" key="3">
    <source>
        <dbReference type="Pfam" id="PF18204"/>
    </source>
</evidence>
<name>A0AAE4MIV1_9EURY</name>
<keyword evidence="5" id="KW-1185">Reference proteome</keyword>
<protein>
    <recommendedName>
        <fullName evidence="3">PGF-CTERM archaeal protein-sorting signal domain-containing protein</fullName>
    </recommendedName>
</protein>
<evidence type="ECO:0000313" key="4">
    <source>
        <dbReference type="EMBL" id="MDV0446383.1"/>
    </source>
</evidence>
<comment type="caution">
    <text evidence="4">The sequence shown here is derived from an EMBL/GenBank/DDBJ whole genome shotgun (WGS) entry which is preliminary data.</text>
</comment>
<feature type="transmembrane region" description="Helical" evidence="2">
    <location>
        <begin position="75"/>
        <end position="95"/>
    </location>
</feature>
<keyword evidence="2" id="KW-0472">Membrane</keyword>
<keyword evidence="2" id="KW-1133">Transmembrane helix</keyword>
<sequence>MNTKSLLIASVLIFALIATAMAVENGIARDNIKELNVVFVGSNNTGVSDVSDVSDVSVMASPAGAAAKTVPTNNVAGGFEMLLAATGLLLVVYFVRK</sequence>
<feature type="domain" description="PGF-CTERM archaeal protein-sorting signal" evidence="3">
    <location>
        <begin position="78"/>
        <end position="97"/>
    </location>
</feature>